<gene>
    <name evidence="2" type="ORF">ACFPER_05575</name>
</gene>
<organism evidence="2 3">
    <name type="scientific">Agromyces aurantiacus</name>
    <dbReference type="NCBI Taxonomy" id="165814"/>
    <lineage>
        <taxon>Bacteria</taxon>
        <taxon>Bacillati</taxon>
        <taxon>Actinomycetota</taxon>
        <taxon>Actinomycetes</taxon>
        <taxon>Micrococcales</taxon>
        <taxon>Microbacteriaceae</taxon>
        <taxon>Agromyces</taxon>
    </lineage>
</organism>
<evidence type="ECO:0000313" key="2">
    <source>
        <dbReference type="EMBL" id="MFC4828248.1"/>
    </source>
</evidence>
<reference evidence="3" key="1">
    <citation type="journal article" date="2019" name="Int. J. Syst. Evol. Microbiol.">
        <title>The Global Catalogue of Microorganisms (GCM) 10K type strain sequencing project: providing services to taxonomists for standard genome sequencing and annotation.</title>
        <authorList>
            <consortium name="The Broad Institute Genomics Platform"/>
            <consortium name="The Broad Institute Genome Sequencing Center for Infectious Disease"/>
            <person name="Wu L."/>
            <person name="Ma J."/>
        </authorList>
    </citation>
    <scope>NUCLEOTIDE SEQUENCE [LARGE SCALE GENOMIC DNA]</scope>
    <source>
        <strain evidence="3">CGMCC 1.12192</strain>
    </source>
</reference>
<keyword evidence="3" id="KW-1185">Reference proteome</keyword>
<evidence type="ECO:0000256" key="1">
    <source>
        <dbReference type="SAM" id="MobiDB-lite"/>
    </source>
</evidence>
<sequence>MSNRRDRRRYRKAQDRRVWVFSDVNRDVRPEQIARIITTAGLEQARLEAAARADDEAHQHATPAREDDHA</sequence>
<accession>A0ABV9R359</accession>
<dbReference type="Proteomes" id="UP001595960">
    <property type="component" value="Unassembled WGS sequence"/>
</dbReference>
<feature type="region of interest" description="Disordered" evidence="1">
    <location>
        <begin position="48"/>
        <end position="70"/>
    </location>
</feature>
<dbReference type="EMBL" id="JBHSJC010000001">
    <property type="protein sequence ID" value="MFC4828248.1"/>
    <property type="molecule type" value="Genomic_DNA"/>
</dbReference>
<evidence type="ECO:0000313" key="3">
    <source>
        <dbReference type="Proteomes" id="UP001595960"/>
    </source>
</evidence>
<protein>
    <submittedName>
        <fullName evidence="2">Uncharacterized protein</fullName>
    </submittedName>
</protein>
<name>A0ABV9R359_9MICO</name>
<proteinExistence type="predicted"/>
<comment type="caution">
    <text evidence="2">The sequence shown here is derived from an EMBL/GenBank/DDBJ whole genome shotgun (WGS) entry which is preliminary data.</text>
</comment>
<dbReference type="RefSeq" id="WP_204391238.1">
    <property type="nucleotide sequence ID" value="NZ_JAFBBW010000001.1"/>
</dbReference>